<keyword evidence="5 11" id="KW-0810">Translation regulation</keyword>
<evidence type="ECO:0000256" key="11">
    <source>
        <dbReference type="HAMAP-Rule" id="MF_01318"/>
    </source>
</evidence>
<keyword evidence="8 11" id="KW-0687">Ribonucleoprotein</keyword>
<dbReference type="OrthoDB" id="9803740at2"/>
<comment type="function">
    <text evidence="11">Binds directly to 23S rRNA. The L1 stalk is quite mobile in the ribosome, and is involved in E site tRNA release.</text>
</comment>
<protein>
    <recommendedName>
        <fullName evidence="9 11">Large ribosomal subunit protein uL1</fullName>
    </recommendedName>
</protein>
<reference evidence="13 14" key="1">
    <citation type="submission" date="2018-10" db="EMBL/GenBank/DDBJ databases">
        <title>Comparative functional genomics of the obligate endosymbiont Buchnera aphidicola.</title>
        <authorList>
            <person name="Chong R.A."/>
        </authorList>
    </citation>
    <scope>NUCLEOTIDE SEQUENCE [LARGE SCALE GENOMIC DNA]</scope>
    <source>
        <strain evidence="13 14">Mrh</strain>
    </source>
</reference>
<keyword evidence="7 11" id="KW-0689">Ribosomal protein</keyword>
<dbReference type="GO" id="GO:0003735">
    <property type="term" value="F:structural constituent of ribosome"/>
    <property type="evidence" value="ECO:0007669"/>
    <property type="project" value="InterPro"/>
</dbReference>
<dbReference type="InterPro" id="IPR005878">
    <property type="entry name" value="Ribosom_uL1_bac-type"/>
</dbReference>
<comment type="similarity">
    <text evidence="1 11 12">Belongs to the universal ribosomal protein uL1 family.</text>
</comment>
<sequence>MKRTTKKMQFMHNLIDRKQIYNIENSIVLLKKMTTSKFNESIDVSINLGINPKKSDQNIRNSTILPHGIGKHIRVAVFTQGKNVDIAKKCGAEYVGLNQLIKDIQINGINFDIAIASIDSMNTVSKLGPILGPRNLMPNPKLGTVTNDIETAIKNAKRGQIYYKNDKNGIIHVSIGKVNFENEKIKDNLNALLVSLKKSKPTSAKGLYIKKITISTTMSVGINIDLNTIGKTIV</sequence>
<keyword evidence="3 11" id="KW-0820">tRNA-binding</keyword>
<evidence type="ECO:0000256" key="10">
    <source>
        <dbReference type="ARBA" id="ARBA00059110"/>
    </source>
</evidence>
<dbReference type="PANTHER" id="PTHR36427">
    <property type="entry name" value="54S RIBOSOMAL PROTEIN L1, MITOCHONDRIAL"/>
    <property type="match status" value="1"/>
</dbReference>
<dbReference type="InterPro" id="IPR023673">
    <property type="entry name" value="Ribosomal_uL1_CS"/>
</dbReference>
<dbReference type="GO" id="GO:0019843">
    <property type="term" value="F:rRNA binding"/>
    <property type="evidence" value="ECO:0007669"/>
    <property type="project" value="UniProtKB-UniRule"/>
</dbReference>
<comment type="subunit">
    <text evidence="11">Part of the 50S ribosomal subunit.</text>
</comment>
<dbReference type="InterPro" id="IPR023674">
    <property type="entry name" value="Ribosomal_uL1-like"/>
</dbReference>
<evidence type="ECO:0000256" key="5">
    <source>
        <dbReference type="ARBA" id="ARBA00022845"/>
    </source>
</evidence>
<dbReference type="InterPro" id="IPR002143">
    <property type="entry name" value="Ribosomal_uL1"/>
</dbReference>
<evidence type="ECO:0000256" key="7">
    <source>
        <dbReference type="ARBA" id="ARBA00022980"/>
    </source>
</evidence>
<dbReference type="GO" id="GO:0022625">
    <property type="term" value="C:cytosolic large ribosomal subunit"/>
    <property type="evidence" value="ECO:0007669"/>
    <property type="project" value="TreeGrafter"/>
</dbReference>
<keyword evidence="4 11" id="KW-0699">rRNA-binding</keyword>
<comment type="function">
    <text evidence="10 11">Protein L1 is also a translational repressor protein, it controls the translation of the L11 operon by binding to its mRNA.</text>
</comment>
<proteinExistence type="inferred from homology"/>
<dbReference type="PIRSF" id="PIRSF002155">
    <property type="entry name" value="Ribosomal_L1"/>
    <property type="match status" value="1"/>
</dbReference>
<dbReference type="NCBIfam" id="TIGR01169">
    <property type="entry name" value="rplA_bact"/>
    <property type="match status" value="1"/>
</dbReference>
<evidence type="ECO:0000256" key="9">
    <source>
        <dbReference type="ARBA" id="ARBA00035241"/>
    </source>
</evidence>
<evidence type="ECO:0000256" key="2">
    <source>
        <dbReference type="ARBA" id="ARBA00022491"/>
    </source>
</evidence>
<accession>A0A4D6Y0L5</accession>
<dbReference type="PANTHER" id="PTHR36427:SF3">
    <property type="entry name" value="LARGE RIBOSOMAL SUBUNIT PROTEIN UL1M"/>
    <property type="match status" value="1"/>
</dbReference>
<evidence type="ECO:0000256" key="4">
    <source>
        <dbReference type="ARBA" id="ARBA00022730"/>
    </source>
</evidence>
<dbReference type="AlphaFoldDB" id="A0A4D6Y0L5"/>
<keyword evidence="2 11" id="KW-0678">Repressor</keyword>
<evidence type="ECO:0000256" key="6">
    <source>
        <dbReference type="ARBA" id="ARBA00022884"/>
    </source>
</evidence>
<dbReference type="Gene3D" id="3.40.50.790">
    <property type="match status" value="1"/>
</dbReference>
<dbReference type="Pfam" id="PF00687">
    <property type="entry name" value="Ribosomal_L1"/>
    <property type="match status" value="1"/>
</dbReference>
<evidence type="ECO:0000256" key="3">
    <source>
        <dbReference type="ARBA" id="ARBA00022555"/>
    </source>
</evidence>
<name>A0A4D6Y0L5_BUCMH</name>
<dbReference type="EMBL" id="CP033004">
    <property type="protein sequence ID" value="QCI23086.1"/>
    <property type="molecule type" value="Genomic_DNA"/>
</dbReference>
<dbReference type="InterPro" id="IPR028364">
    <property type="entry name" value="Ribosomal_uL1/biogenesis"/>
</dbReference>
<evidence type="ECO:0000313" key="13">
    <source>
        <dbReference type="EMBL" id="QCI23086.1"/>
    </source>
</evidence>
<dbReference type="GO" id="GO:0006417">
    <property type="term" value="P:regulation of translation"/>
    <property type="evidence" value="ECO:0007669"/>
    <property type="project" value="UniProtKB-KW"/>
</dbReference>
<dbReference type="Gene3D" id="3.30.190.20">
    <property type="match status" value="1"/>
</dbReference>
<evidence type="ECO:0000256" key="8">
    <source>
        <dbReference type="ARBA" id="ARBA00023274"/>
    </source>
</evidence>
<evidence type="ECO:0000256" key="1">
    <source>
        <dbReference type="ARBA" id="ARBA00010531"/>
    </source>
</evidence>
<dbReference type="RefSeq" id="WP_158336257.1">
    <property type="nucleotide sequence ID" value="NZ_CP033004.1"/>
</dbReference>
<dbReference type="InterPro" id="IPR016095">
    <property type="entry name" value="Ribosomal_uL1_3-a/b-sand"/>
</dbReference>
<dbReference type="Proteomes" id="UP000298566">
    <property type="component" value="Chromosome"/>
</dbReference>
<evidence type="ECO:0000313" key="14">
    <source>
        <dbReference type="Proteomes" id="UP000298566"/>
    </source>
</evidence>
<dbReference type="HAMAP" id="MF_01318_B">
    <property type="entry name" value="Ribosomal_uL1_B"/>
    <property type="match status" value="1"/>
</dbReference>
<dbReference type="GO" id="GO:0006412">
    <property type="term" value="P:translation"/>
    <property type="evidence" value="ECO:0007669"/>
    <property type="project" value="UniProtKB-UniRule"/>
</dbReference>
<dbReference type="GO" id="GO:0000049">
    <property type="term" value="F:tRNA binding"/>
    <property type="evidence" value="ECO:0007669"/>
    <property type="project" value="UniProtKB-KW"/>
</dbReference>
<dbReference type="SUPFAM" id="SSF56808">
    <property type="entry name" value="Ribosomal protein L1"/>
    <property type="match status" value="1"/>
</dbReference>
<keyword evidence="6 11" id="KW-0694">RNA-binding</keyword>
<organism evidence="13 14">
    <name type="scientific">Buchnera aphidicola subsp. Melaphis rhois</name>
    <dbReference type="NCBI Taxonomy" id="118103"/>
    <lineage>
        <taxon>Bacteria</taxon>
        <taxon>Pseudomonadati</taxon>
        <taxon>Pseudomonadota</taxon>
        <taxon>Gammaproteobacteria</taxon>
        <taxon>Enterobacterales</taxon>
        <taxon>Erwiniaceae</taxon>
        <taxon>Buchnera</taxon>
    </lineage>
</organism>
<dbReference type="PROSITE" id="PS01199">
    <property type="entry name" value="RIBOSOMAL_L1"/>
    <property type="match status" value="1"/>
</dbReference>
<dbReference type="FunFam" id="3.40.50.790:FF:000001">
    <property type="entry name" value="50S ribosomal protein L1"/>
    <property type="match status" value="1"/>
</dbReference>
<gene>
    <name evidence="11" type="primary">rplA</name>
    <name evidence="13" type="ORF">D9V73_00175</name>
</gene>
<evidence type="ECO:0000256" key="12">
    <source>
        <dbReference type="RuleBase" id="RU000659"/>
    </source>
</evidence>
<dbReference type="CDD" id="cd00403">
    <property type="entry name" value="Ribosomal_L1"/>
    <property type="match status" value="1"/>
</dbReference>